<feature type="region of interest" description="Disordered" evidence="3">
    <location>
        <begin position="1204"/>
        <end position="1251"/>
    </location>
</feature>
<dbReference type="Proteomes" id="UP000184268">
    <property type="component" value="Unassembled WGS sequence"/>
</dbReference>
<dbReference type="InterPro" id="IPR028974">
    <property type="entry name" value="TSP_type-3_rpt"/>
</dbReference>
<feature type="domain" description="Ricin B lectin" evidence="4">
    <location>
        <begin position="1055"/>
        <end position="1192"/>
    </location>
</feature>
<dbReference type="SUPFAM" id="SSF52266">
    <property type="entry name" value="SGNH hydrolase"/>
    <property type="match status" value="2"/>
</dbReference>
<accession>A0A1M5XCQ9</accession>
<feature type="region of interest" description="Disordered" evidence="3">
    <location>
        <begin position="1431"/>
        <end position="1504"/>
    </location>
</feature>
<dbReference type="STRING" id="299255.SAMN02745129_3424"/>
<dbReference type="PROSITE" id="PS50231">
    <property type="entry name" value="RICIN_B_LECTIN"/>
    <property type="match status" value="4"/>
</dbReference>
<organism evidence="5 6">
    <name type="scientific">Ferrimonas marina</name>
    <dbReference type="NCBI Taxonomy" id="299255"/>
    <lineage>
        <taxon>Bacteria</taxon>
        <taxon>Pseudomonadati</taxon>
        <taxon>Pseudomonadota</taxon>
        <taxon>Gammaproteobacteria</taxon>
        <taxon>Alteromonadales</taxon>
        <taxon>Ferrimonadaceae</taxon>
        <taxon>Ferrimonas</taxon>
    </lineage>
</organism>
<dbReference type="InterPro" id="IPR035992">
    <property type="entry name" value="Ricin_B-like_lectins"/>
</dbReference>
<dbReference type="OrthoDB" id="5292073at2"/>
<dbReference type="SUPFAM" id="SSF50370">
    <property type="entry name" value="Ricin B-like lectins"/>
    <property type="match status" value="4"/>
</dbReference>
<feature type="compositionally biased region" description="Low complexity" evidence="3">
    <location>
        <begin position="373"/>
        <end position="387"/>
    </location>
</feature>
<feature type="compositionally biased region" description="Acidic residues" evidence="3">
    <location>
        <begin position="79"/>
        <end position="89"/>
    </location>
</feature>
<evidence type="ECO:0000313" key="5">
    <source>
        <dbReference type="EMBL" id="SHH97358.1"/>
    </source>
</evidence>
<feature type="region of interest" description="Disordered" evidence="3">
    <location>
        <begin position="345"/>
        <end position="521"/>
    </location>
</feature>
<dbReference type="Gene3D" id="3.40.50.1110">
    <property type="entry name" value="SGNH hydrolase"/>
    <property type="match status" value="2"/>
</dbReference>
<dbReference type="Gene3D" id="4.10.1080.10">
    <property type="entry name" value="TSP type-3 repeat"/>
    <property type="match status" value="5"/>
</dbReference>
<dbReference type="GO" id="GO:0016788">
    <property type="term" value="F:hydrolase activity, acting on ester bonds"/>
    <property type="evidence" value="ECO:0007669"/>
    <property type="project" value="InterPro"/>
</dbReference>
<feature type="compositionally biased region" description="Low complexity" evidence="3">
    <location>
        <begin position="173"/>
        <end position="190"/>
    </location>
</feature>
<feature type="compositionally biased region" description="Basic and acidic residues" evidence="3">
    <location>
        <begin position="1228"/>
        <end position="1240"/>
    </location>
</feature>
<feature type="region of interest" description="Disordered" evidence="3">
    <location>
        <begin position="170"/>
        <end position="195"/>
    </location>
</feature>
<evidence type="ECO:0000256" key="2">
    <source>
        <dbReference type="ARBA" id="ARBA00022837"/>
    </source>
</evidence>
<dbReference type="Pfam" id="PF00652">
    <property type="entry name" value="Ricin_B_lectin"/>
    <property type="match status" value="3"/>
</dbReference>
<dbReference type="EMBL" id="FQXG01000005">
    <property type="protein sequence ID" value="SHH97358.1"/>
    <property type="molecule type" value="Genomic_DNA"/>
</dbReference>
<dbReference type="InterPro" id="IPR001087">
    <property type="entry name" value="GDSL"/>
</dbReference>
<dbReference type="GO" id="GO:0007155">
    <property type="term" value="P:cell adhesion"/>
    <property type="evidence" value="ECO:0007669"/>
    <property type="project" value="InterPro"/>
</dbReference>
<keyword evidence="6" id="KW-1185">Reference proteome</keyword>
<evidence type="ECO:0000256" key="3">
    <source>
        <dbReference type="SAM" id="MobiDB-lite"/>
    </source>
</evidence>
<evidence type="ECO:0000256" key="1">
    <source>
        <dbReference type="ARBA" id="ARBA00022729"/>
    </source>
</evidence>
<dbReference type="SMART" id="SM00458">
    <property type="entry name" value="RICIN"/>
    <property type="match status" value="3"/>
</dbReference>
<dbReference type="SUPFAM" id="SSF103647">
    <property type="entry name" value="TSP type-3 repeat"/>
    <property type="match status" value="7"/>
</dbReference>
<protein>
    <submittedName>
        <fullName evidence="5">Thrombospondin type 3 repeat-containing protein</fullName>
    </submittedName>
</protein>
<evidence type="ECO:0000313" key="6">
    <source>
        <dbReference type="Proteomes" id="UP000184268"/>
    </source>
</evidence>
<feature type="compositionally biased region" description="Polar residues" evidence="3">
    <location>
        <begin position="106"/>
        <end position="120"/>
    </location>
</feature>
<feature type="domain" description="Ricin B lectin" evidence="4">
    <location>
        <begin position="520"/>
        <end position="661"/>
    </location>
</feature>
<reference evidence="5 6" key="1">
    <citation type="submission" date="2016-11" db="EMBL/GenBank/DDBJ databases">
        <authorList>
            <person name="Jaros S."/>
            <person name="Januszkiewicz K."/>
            <person name="Wedrychowicz H."/>
        </authorList>
    </citation>
    <scope>NUCLEOTIDE SEQUENCE [LARGE SCALE GENOMIC DNA]</scope>
    <source>
        <strain evidence="5 6">DSM 16917</strain>
    </source>
</reference>
<dbReference type="PANTHER" id="PTHR10199">
    <property type="entry name" value="THROMBOSPONDIN"/>
    <property type="match status" value="1"/>
</dbReference>
<sequence>MMDRSVLRTLCYWILIATGGFVATTSSAPVGSSTSWRPDSERASSADFQALPTSVSVATRAAFAADRDGDGVPNGLDAFPDDPNEWADSDNDRFGDNSDPFPWDPNNGQASPSPGSNSLTARLKRQGHPLVANEARFAQRAASSSQPAPRLGAADLSRLSALTPISASLFSPSSPAEQQANNAAQPSPSNDNAELTSAGASFIGQLQNLRTDLCFGVDNASDAAGANVGPAPCLADQPEQSLAFIPVADQADTYTLRFEHSGQCLDVENGSSADAATLVQMPCDGSDSQQYRALDEGNQWVIYTGTGNRDKVVDSHARISDIIQYRDYGNDNQRWRFFRFTEALDSDGDGVPDGQDAFPNDPKEWADSDGDNQGDNSDPFPLDPNNDSDGDGISGHIDNCPGDANADQADQDGDGLGDACDPFPQDPANDIDGDGIGGSLDNCPATTNPSQSDEDGDGQGDACDPFPQDPDNDIDGDGVSGHIDNCPLEPNPGQADQDEDGVGNACDPDYDGGDDNGDGGTQALFIGQLQNLRTNLCFGVDNASDVTGANVAPAPCLMDQPEQSLAFIPVEGRDDTYTLRFEHSGQCLDVAGGSRADAASLVQTPCNNSDSQQFRALDEGNQWVVYTGTGNRDKVVDSHARISDIIQYRDYGNDNQRWRFFRRTEAQDSDGDGVVDSLDPFPYDPDEWADSDGDGQGDNSDPFPLDAANDADGDGISGHIDNCPVDANADQSDRDSDGLGDLCDPYPDDPLNMSAWPASFSSINVMGDSYGDRRQSNGVVYATYLADNLDLPLANVSRSGWTTEHLLEGRFSDPSQVERLLGDPPQADPSGLYVLWAGFNDVYFGDDDSPINLDRAIDNMETLLDILEQAGARYVTVPNLLDVGLWPIVDNSDIEAHRARTIEFNAKLELLLLARQQTGTLQILPFEMFDWVEQIEANPNAFGIIDIDRICEQNEPVSGDNDAPVAECPGYFFWDTVHPTTEMHSVIAGRLQDLMALEADPGRWLDSDEDGVPDHRDDFPFDNGEQYDSDGDGIGNNSDPFPTIPAEPDPMPDAAFVGQVQNQRTDLCIQVAGASMVAGANVEPGQCQEGAAHQRLHFNPIVDQANAYTLVFEHSGQCLDVEGGSASDAASLVQMPCDGRASQQYKAFDEGSDWVIYTGTGNGDKVVDSHAYVSDIIQYRDYGNDNQRWRFFRQQWLNQQQSNDGNADALDALPDAPGNQLDQDGDGLGDHEDPFPRDPDNDVDGDGISSHLDNCPLDYNPDQADADRDGIGDACDPSYSEAAAQRISFVASLQNQFSRQCLQVSNNSLYATAPLVPAACALGGDRLNFLPLPDGRYQLQFVHSGLCVGVSESSDAPGARLTQQVCLDIPAQQFRMVEEGEQVVLFTGTGVGDKVINAVSFRSQITQERDFGKSHQRWLLLDLEPILDSDGDGFPDFQDAFPDDPNEWADSDSDGQGNNADPFPFDQDNDGIPAADDNCRKVANFDQSDRDGDGIGDPCDPTPDGDIVLPPGMPSQYSAIGAMGDSYSDRSLSNGEVYAVQLAQQRDLPVDNVAITRWTTGDLLDGRDGEQDQLTQLLGDPPQADSEALYLVWIGYNDVYNNLNLDQAVANVRTLLLALQDAGARYVVLPNLLDVALWPKATSGERASLRRRTIEFNAKLEWMLLQWQRTQSLTVLPLEIFDWVEQIVANPGDYGISSMTQECRDFRSNSGSSRAPLADCDGFFFWDTVHPTAEVHEMVTERLDALLTLESQPERWSDNDGDGVYDHRDEFPEDPDEQYDSDGDGVGNNADADPLDPEIN</sequence>
<feature type="region of interest" description="Disordered" evidence="3">
    <location>
        <begin position="26"/>
        <end position="48"/>
    </location>
</feature>
<feature type="region of interest" description="Disordered" evidence="3">
    <location>
        <begin position="668"/>
        <end position="743"/>
    </location>
</feature>
<dbReference type="InterPro" id="IPR003367">
    <property type="entry name" value="Thrombospondin_3-like_rpt"/>
</dbReference>
<dbReference type="RefSeq" id="WP_067661741.1">
    <property type="nucleotide sequence ID" value="NZ_FQXG01000005.1"/>
</dbReference>
<dbReference type="Pfam" id="PF14200">
    <property type="entry name" value="RicinB_lectin_2"/>
    <property type="match status" value="1"/>
</dbReference>
<feature type="compositionally biased region" description="Acidic residues" evidence="3">
    <location>
        <begin position="684"/>
        <end position="695"/>
    </location>
</feature>
<feature type="compositionally biased region" description="Low complexity" evidence="3">
    <location>
        <begin position="394"/>
        <end position="408"/>
    </location>
</feature>
<feature type="compositionally biased region" description="Basic and acidic residues" evidence="3">
    <location>
        <begin position="1004"/>
        <end position="1019"/>
    </location>
</feature>
<feature type="compositionally biased region" description="Acidic residues" evidence="3">
    <location>
        <begin position="508"/>
        <end position="517"/>
    </location>
</feature>
<feature type="region of interest" description="Disordered" evidence="3">
    <location>
        <begin position="1004"/>
        <end position="1038"/>
    </location>
</feature>
<keyword evidence="1" id="KW-0732">Signal</keyword>
<gene>
    <name evidence="5" type="ORF">SAMN02745129_3424</name>
</gene>
<dbReference type="InterPro" id="IPR000772">
    <property type="entry name" value="Ricin_B_lectin"/>
</dbReference>
<proteinExistence type="predicted"/>
<dbReference type="GO" id="GO:0005509">
    <property type="term" value="F:calcium ion binding"/>
    <property type="evidence" value="ECO:0007669"/>
    <property type="project" value="InterPro"/>
</dbReference>
<evidence type="ECO:0000259" key="4">
    <source>
        <dbReference type="SMART" id="SM00458"/>
    </source>
</evidence>
<feature type="compositionally biased region" description="Basic and acidic residues" evidence="3">
    <location>
        <begin position="1753"/>
        <end position="1770"/>
    </location>
</feature>
<feature type="region of interest" description="Disordered" evidence="3">
    <location>
        <begin position="66"/>
        <end position="121"/>
    </location>
</feature>
<feature type="region of interest" description="Disordered" evidence="3">
    <location>
        <begin position="1753"/>
        <end position="1800"/>
    </location>
</feature>
<dbReference type="InterPro" id="IPR036514">
    <property type="entry name" value="SGNH_hydro_sf"/>
</dbReference>
<name>A0A1M5XCQ9_9GAMM</name>
<dbReference type="Gene3D" id="2.80.10.50">
    <property type="match status" value="4"/>
</dbReference>
<dbReference type="Pfam" id="PF02412">
    <property type="entry name" value="TSP_3"/>
    <property type="match status" value="5"/>
</dbReference>
<keyword evidence="2" id="KW-0106">Calcium</keyword>
<dbReference type="Pfam" id="PF00657">
    <property type="entry name" value="Lipase_GDSL"/>
    <property type="match status" value="2"/>
</dbReference>
<dbReference type="InterPro" id="IPR017897">
    <property type="entry name" value="Thrombospondin_3_rpt"/>
</dbReference>
<dbReference type="CDD" id="cd00161">
    <property type="entry name" value="beta-trefoil_Ricin-like"/>
    <property type="match status" value="4"/>
</dbReference>
<dbReference type="PROSITE" id="PS51234">
    <property type="entry name" value="TSP3"/>
    <property type="match status" value="1"/>
</dbReference>
<feature type="compositionally biased region" description="Low complexity" evidence="3">
    <location>
        <begin position="1204"/>
        <end position="1222"/>
    </location>
</feature>
<feature type="compositionally biased region" description="Polar residues" evidence="3">
    <location>
        <begin position="26"/>
        <end position="37"/>
    </location>
</feature>
<feature type="compositionally biased region" description="Acidic residues" evidence="3">
    <location>
        <begin position="1771"/>
        <end position="1783"/>
    </location>
</feature>
<feature type="compositionally biased region" description="Acidic residues" evidence="3">
    <location>
        <begin position="1441"/>
        <end position="1453"/>
    </location>
</feature>
<feature type="domain" description="Ricin B lectin" evidence="4">
    <location>
        <begin position="201"/>
        <end position="338"/>
    </location>
</feature>